<organism evidence="3 4">
    <name type="scientific">Elizabethkingia meningoseptica</name>
    <name type="common">Chryseobacterium meningosepticum</name>
    <dbReference type="NCBI Taxonomy" id="238"/>
    <lineage>
        <taxon>Bacteria</taxon>
        <taxon>Pseudomonadati</taxon>
        <taxon>Bacteroidota</taxon>
        <taxon>Flavobacteriia</taxon>
        <taxon>Flavobacteriales</taxon>
        <taxon>Weeksellaceae</taxon>
        <taxon>Elizabethkingia</taxon>
    </lineage>
</organism>
<dbReference type="Pfam" id="PF03572">
    <property type="entry name" value="Peptidase_S41"/>
    <property type="match status" value="1"/>
</dbReference>
<accession>A0A1T3FFU2</accession>
<reference evidence="3 4" key="1">
    <citation type="submission" date="2016-11" db="EMBL/GenBank/DDBJ databases">
        <title>Genome sequence and comparative genomic analysis of clinical strain Elizabethkingia meningoseptica 61421 PRCM.</title>
        <authorList>
            <person name="Wang M."/>
            <person name="Hu S."/>
            <person name="Cao L."/>
            <person name="Jiang T."/>
            <person name="Zhou Y."/>
            <person name="Ming D."/>
        </authorList>
    </citation>
    <scope>NUCLEOTIDE SEQUENCE [LARGE SCALE GENOMIC DNA]</scope>
    <source>
        <strain evidence="3 4">61421 PRCM</strain>
    </source>
</reference>
<feature type="signal peptide" evidence="1">
    <location>
        <begin position="1"/>
        <end position="29"/>
    </location>
</feature>
<gene>
    <name evidence="3" type="ORF">BMF97_13215</name>
</gene>
<evidence type="ECO:0000313" key="4">
    <source>
        <dbReference type="Proteomes" id="UP000188947"/>
    </source>
</evidence>
<dbReference type="PANTHER" id="PTHR32060:SF30">
    <property type="entry name" value="CARBOXY-TERMINAL PROCESSING PROTEASE CTPA"/>
    <property type="match status" value="1"/>
</dbReference>
<feature type="domain" description="Tail specific protease" evidence="2">
    <location>
        <begin position="324"/>
        <end position="534"/>
    </location>
</feature>
<dbReference type="GO" id="GO:0006508">
    <property type="term" value="P:proteolysis"/>
    <property type="evidence" value="ECO:0007669"/>
    <property type="project" value="InterPro"/>
</dbReference>
<dbReference type="RefSeq" id="WP_070904503.1">
    <property type="nucleotide sequence ID" value="NZ_CP016378.1"/>
</dbReference>
<keyword evidence="1" id="KW-0732">Signal</keyword>
<feature type="chain" id="PRO_5030034630" evidence="1">
    <location>
        <begin position="30"/>
        <end position="566"/>
    </location>
</feature>
<dbReference type="GO" id="GO:0030288">
    <property type="term" value="C:outer membrane-bounded periplasmic space"/>
    <property type="evidence" value="ECO:0007669"/>
    <property type="project" value="TreeGrafter"/>
</dbReference>
<keyword evidence="4" id="KW-1185">Reference proteome</keyword>
<sequence length="566" mass="64427">MKDIRKNIRKIIFVSGMLLALMMPNSCVRNEDIAITEPDRYADESVKSYADLFTLFWNTMDERYNYFYEQKRKDGMNWDAIYKEYYPKFAALKSFNRTGFSDPQVQEDADKAIEYFTNIIDPIMDRHFSIKIKLPYSATTSVFTSVPFWGGMKTERTNIYEFYAKANYMRMKLAEGSVDRNAESFDGGLFTLLAGKLKTNPDIHYITFTQFSLSSMMVINLADKYLEPVSDSKAVLTAAEIEKSPQLNAITDVNLRNELKAFCIEMLKSYNDFMDSDKIKVFNSYIKGFKENEIVSENFIGTANELLDNMSNLPYYRAHYIYPGVGVNSQVLPFVFWFTDRMDAHTGARNYMAFTQALNIVSGAGPFYNKFLNPLHKGEVKKIIIDVRGNPGGSVMDARFFIDRFITQKTIFAYQRTKEGNGRFNYTPWIPAETNPHKFSMPANIPIVILTDKGSASMSEMLTMMLKSQGNQVISIGDYSAGATAGLAGPDEFNGGIISNVTSYLNFYMPLMALKDRNNEIVEGVGVKPEVYVAPPTDEEIEEMKRSPQTFVDRVITEAVKYLSSK</sequence>
<evidence type="ECO:0000313" key="3">
    <source>
        <dbReference type="EMBL" id="OOH94309.1"/>
    </source>
</evidence>
<dbReference type="STRING" id="238.BBD35_12535"/>
<dbReference type="InterPro" id="IPR005151">
    <property type="entry name" value="Tail-specific_protease"/>
</dbReference>
<dbReference type="OrthoDB" id="5480566at2"/>
<dbReference type="Gene3D" id="3.30.750.44">
    <property type="match status" value="1"/>
</dbReference>
<dbReference type="SMART" id="SM00245">
    <property type="entry name" value="TSPc"/>
    <property type="match status" value="1"/>
</dbReference>
<dbReference type="EMBL" id="MPOG01000014">
    <property type="protein sequence ID" value="OOH94309.1"/>
    <property type="molecule type" value="Genomic_DNA"/>
</dbReference>
<name>A0A1T3FFU2_ELIME</name>
<dbReference type="Proteomes" id="UP000188947">
    <property type="component" value="Unassembled WGS sequence"/>
</dbReference>
<evidence type="ECO:0000259" key="2">
    <source>
        <dbReference type="SMART" id="SM00245"/>
    </source>
</evidence>
<dbReference type="InterPro" id="IPR029045">
    <property type="entry name" value="ClpP/crotonase-like_dom_sf"/>
</dbReference>
<proteinExistence type="predicted"/>
<dbReference type="AlphaFoldDB" id="A0A1T3FFU2"/>
<protein>
    <submittedName>
        <fullName evidence="3">Peptidase S41</fullName>
    </submittedName>
</protein>
<dbReference type="PANTHER" id="PTHR32060">
    <property type="entry name" value="TAIL-SPECIFIC PROTEASE"/>
    <property type="match status" value="1"/>
</dbReference>
<dbReference type="GO" id="GO:0007165">
    <property type="term" value="P:signal transduction"/>
    <property type="evidence" value="ECO:0007669"/>
    <property type="project" value="TreeGrafter"/>
</dbReference>
<dbReference type="GO" id="GO:0004175">
    <property type="term" value="F:endopeptidase activity"/>
    <property type="evidence" value="ECO:0007669"/>
    <property type="project" value="TreeGrafter"/>
</dbReference>
<dbReference type="Gene3D" id="3.90.226.10">
    <property type="entry name" value="2-enoyl-CoA Hydratase, Chain A, domain 1"/>
    <property type="match status" value="1"/>
</dbReference>
<evidence type="ECO:0000256" key="1">
    <source>
        <dbReference type="SAM" id="SignalP"/>
    </source>
</evidence>
<dbReference type="GO" id="GO:0008236">
    <property type="term" value="F:serine-type peptidase activity"/>
    <property type="evidence" value="ECO:0007669"/>
    <property type="project" value="InterPro"/>
</dbReference>
<comment type="caution">
    <text evidence="3">The sequence shown here is derived from an EMBL/GenBank/DDBJ whole genome shotgun (WGS) entry which is preliminary data.</text>
</comment>
<dbReference type="CDD" id="cd06567">
    <property type="entry name" value="Peptidase_S41"/>
    <property type="match status" value="1"/>
</dbReference>
<dbReference type="SUPFAM" id="SSF52096">
    <property type="entry name" value="ClpP/crotonase"/>
    <property type="match status" value="1"/>
</dbReference>